<dbReference type="PRINTS" id="PR00727">
    <property type="entry name" value="LEADERPTASE"/>
</dbReference>
<evidence type="ECO:0000256" key="5">
    <source>
        <dbReference type="ARBA" id="ARBA00022670"/>
    </source>
</evidence>
<dbReference type="OrthoDB" id="9996127at2759"/>
<evidence type="ECO:0000256" key="4">
    <source>
        <dbReference type="ARBA" id="ARBA00013650"/>
    </source>
</evidence>
<keyword evidence="5" id="KW-0645">Protease</keyword>
<evidence type="ECO:0000256" key="8">
    <source>
        <dbReference type="ARBA" id="ARBA00022801"/>
    </source>
</evidence>
<evidence type="ECO:0000256" key="1">
    <source>
        <dbReference type="ARBA" id="ARBA00004434"/>
    </source>
</evidence>
<evidence type="ECO:0000256" key="6">
    <source>
        <dbReference type="ARBA" id="ARBA00022692"/>
    </source>
</evidence>
<evidence type="ECO:0000256" key="9">
    <source>
        <dbReference type="ARBA" id="ARBA00022989"/>
    </source>
</evidence>
<dbReference type="InterPro" id="IPR019533">
    <property type="entry name" value="Peptidase_S26"/>
</dbReference>
<keyword evidence="17" id="KW-1185">Reference proteome</keyword>
<dbReference type="FunFam" id="2.10.109.10:FF:000005">
    <property type="entry name" value="Mitochondrial inner membrane protease subunit"/>
    <property type="match status" value="1"/>
</dbReference>
<evidence type="ECO:0000256" key="7">
    <source>
        <dbReference type="ARBA" id="ARBA00022792"/>
    </source>
</evidence>
<comment type="subcellular location">
    <subcellularLocation>
        <location evidence="1">Mitochondrion inner membrane</location>
        <topology evidence="1">Single-pass membrane protein</topology>
    </subcellularLocation>
</comment>
<proteinExistence type="inferred from homology"/>
<dbReference type="Gene3D" id="2.10.109.10">
    <property type="entry name" value="Umud Fragment, subunit A"/>
    <property type="match status" value="1"/>
</dbReference>
<protein>
    <recommendedName>
        <fullName evidence="4">Mitochondrial inner membrane protease subunit 2</fullName>
    </recommendedName>
    <alternativeName>
        <fullName evidence="12">IMP2-like protein</fullName>
    </alternativeName>
</protein>
<dbReference type="STRING" id="947166.A0A1D1VBA3"/>
<evidence type="ECO:0000256" key="11">
    <source>
        <dbReference type="ARBA" id="ARBA00023136"/>
    </source>
</evidence>
<evidence type="ECO:0000256" key="14">
    <source>
        <dbReference type="SAM" id="MobiDB-lite"/>
    </source>
</evidence>
<dbReference type="PANTHER" id="PTHR46041:SF2">
    <property type="entry name" value="MITOCHONDRIAL INNER MEMBRANE PROTEASE SUBUNIT 2"/>
    <property type="match status" value="1"/>
</dbReference>
<dbReference type="EMBL" id="BDGG01000005">
    <property type="protein sequence ID" value="GAU98904.1"/>
    <property type="molecule type" value="Genomic_DNA"/>
</dbReference>
<evidence type="ECO:0000256" key="10">
    <source>
        <dbReference type="ARBA" id="ARBA00023128"/>
    </source>
</evidence>
<dbReference type="GO" id="GO:0042720">
    <property type="term" value="C:mitochondrial inner membrane peptidase complex"/>
    <property type="evidence" value="ECO:0007669"/>
    <property type="project" value="InterPro"/>
</dbReference>
<evidence type="ECO:0000313" key="17">
    <source>
        <dbReference type="Proteomes" id="UP000186922"/>
    </source>
</evidence>
<feature type="region of interest" description="Disordered" evidence="14">
    <location>
        <begin position="173"/>
        <end position="207"/>
    </location>
</feature>
<accession>A0A1D1VBA3</accession>
<evidence type="ECO:0000256" key="12">
    <source>
        <dbReference type="ARBA" id="ARBA00032718"/>
    </source>
</evidence>
<reference evidence="16 17" key="1">
    <citation type="journal article" date="2016" name="Nat. Commun.">
        <title>Extremotolerant tardigrade genome and improved radiotolerance of human cultured cells by tardigrade-unique protein.</title>
        <authorList>
            <person name="Hashimoto T."/>
            <person name="Horikawa D.D."/>
            <person name="Saito Y."/>
            <person name="Kuwahara H."/>
            <person name="Kozuka-Hata H."/>
            <person name="Shin-I T."/>
            <person name="Minakuchi Y."/>
            <person name="Ohishi K."/>
            <person name="Motoyama A."/>
            <person name="Aizu T."/>
            <person name="Enomoto A."/>
            <person name="Kondo K."/>
            <person name="Tanaka S."/>
            <person name="Hara Y."/>
            <person name="Koshikawa S."/>
            <person name="Sagara H."/>
            <person name="Miura T."/>
            <person name="Yokobori S."/>
            <person name="Miyagawa K."/>
            <person name="Suzuki Y."/>
            <person name="Kubo T."/>
            <person name="Oyama M."/>
            <person name="Kohara Y."/>
            <person name="Fujiyama A."/>
            <person name="Arakawa K."/>
            <person name="Katayama T."/>
            <person name="Toyoda A."/>
            <person name="Kunieda T."/>
        </authorList>
    </citation>
    <scope>NUCLEOTIDE SEQUENCE [LARGE SCALE GENOMIC DNA]</scope>
    <source>
        <strain evidence="16 17">YOKOZUNA-1</strain>
    </source>
</reference>
<dbReference type="GO" id="GO:0006627">
    <property type="term" value="P:protein processing involved in protein targeting to mitochondrion"/>
    <property type="evidence" value="ECO:0007669"/>
    <property type="project" value="InterPro"/>
</dbReference>
<feature type="compositionally biased region" description="Polar residues" evidence="14">
    <location>
        <begin position="173"/>
        <end position="190"/>
    </location>
</feature>
<evidence type="ECO:0000256" key="3">
    <source>
        <dbReference type="ARBA" id="ARBA00011805"/>
    </source>
</evidence>
<dbReference type="SUPFAM" id="SSF51306">
    <property type="entry name" value="LexA/Signal peptidase"/>
    <property type="match status" value="1"/>
</dbReference>
<dbReference type="AlphaFoldDB" id="A0A1D1VBA3"/>
<comment type="similarity">
    <text evidence="2">Belongs to the peptidase S26 family. IMP2 subfamily.</text>
</comment>
<comment type="subunit">
    <text evidence="3">Heterodimer of 2 subunits, IMMPL1 and IMMPL2.</text>
</comment>
<dbReference type="InterPro" id="IPR019758">
    <property type="entry name" value="Pept_S26A_signal_pept_1_CS"/>
</dbReference>
<feature type="domain" description="Peptidase S26" evidence="15">
    <location>
        <begin position="104"/>
        <end position="144"/>
    </location>
</feature>
<keyword evidence="10" id="KW-0496">Mitochondrion</keyword>
<dbReference type="PROSITE" id="PS00761">
    <property type="entry name" value="SPASE_I_3"/>
    <property type="match status" value="1"/>
</dbReference>
<dbReference type="CDD" id="cd06530">
    <property type="entry name" value="S26_SPase_I"/>
    <property type="match status" value="1"/>
</dbReference>
<dbReference type="InterPro" id="IPR037730">
    <property type="entry name" value="IMP2"/>
</dbReference>
<feature type="domain" description="Peptidase S26" evidence="15">
    <location>
        <begin position="8"/>
        <end position="96"/>
    </location>
</feature>
<dbReference type="InterPro" id="IPR036286">
    <property type="entry name" value="LexA/Signal_pep-like_sf"/>
</dbReference>
<evidence type="ECO:0000259" key="15">
    <source>
        <dbReference type="Pfam" id="PF10502"/>
    </source>
</evidence>
<keyword evidence="7" id="KW-0999">Mitochondrion inner membrane</keyword>
<evidence type="ECO:0000256" key="13">
    <source>
        <dbReference type="PIRSR" id="PIRSR600223-1"/>
    </source>
</evidence>
<dbReference type="Pfam" id="PF10502">
    <property type="entry name" value="Peptidase_S26"/>
    <property type="match status" value="2"/>
</dbReference>
<keyword evidence="6" id="KW-0812">Transmembrane</keyword>
<dbReference type="GO" id="GO:0004252">
    <property type="term" value="F:serine-type endopeptidase activity"/>
    <property type="evidence" value="ECO:0007669"/>
    <property type="project" value="InterPro"/>
</dbReference>
<feature type="active site" evidence="13">
    <location>
        <position position="84"/>
    </location>
</feature>
<name>A0A1D1VBA3_RAMVA</name>
<organism evidence="16 17">
    <name type="scientific">Ramazzottius varieornatus</name>
    <name type="common">Water bear</name>
    <name type="synonym">Tardigrade</name>
    <dbReference type="NCBI Taxonomy" id="947166"/>
    <lineage>
        <taxon>Eukaryota</taxon>
        <taxon>Metazoa</taxon>
        <taxon>Ecdysozoa</taxon>
        <taxon>Tardigrada</taxon>
        <taxon>Eutardigrada</taxon>
        <taxon>Parachela</taxon>
        <taxon>Hypsibioidea</taxon>
        <taxon>Ramazzottiidae</taxon>
        <taxon>Ramazzottius</taxon>
    </lineage>
</organism>
<keyword evidence="9" id="KW-1133">Transmembrane helix</keyword>
<evidence type="ECO:0000256" key="2">
    <source>
        <dbReference type="ARBA" id="ARBA00007066"/>
    </source>
</evidence>
<keyword evidence="8" id="KW-0378">Hydrolase</keyword>
<dbReference type="InterPro" id="IPR000223">
    <property type="entry name" value="Pept_S26A_signal_pept_1"/>
</dbReference>
<evidence type="ECO:0000313" key="16">
    <source>
        <dbReference type="EMBL" id="GAU98904.1"/>
    </source>
</evidence>
<feature type="active site" evidence="13">
    <location>
        <position position="36"/>
    </location>
</feature>
<sequence>MLHAVWNACKFVGVAIPVSITFLDNVGSVARVHGSSMWPTLNGERSNSPDYVWLNSFATRNFTVERGDIIAFTSPTDPNRVLIKRVVGLEGDIVQSSSTRYSNLRIRQGFVWMEGDNKDKSMDSNTFGPVPRGLVLGKASLIIWPPARFRRLKTEADRSYPSVLVENGFATTKNQPAFTSPKISPTSPSDVPTGVFASDDSADGIKT</sequence>
<gene>
    <name evidence="16" type="primary">RvY_09983-1</name>
    <name evidence="16" type="synonym">RvY_09983.1</name>
    <name evidence="16" type="ORF">RvY_09983</name>
</gene>
<comment type="caution">
    <text evidence="16">The sequence shown here is derived from an EMBL/GenBank/DDBJ whole genome shotgun (WGS) entry which is preliminary data.</text>
</comment>
<dbReference type="PANTHER" id="PTHR46041">
    <property type="entry name" value="MITOCHONDRIAL INNER MEMBRANE PROTEASE SUBUNIT 2"/>
    <property type="match status" value="1"/>
</dbReference>
<dbReference type="Proteomes" id="UP000186922">
    <property type="component" value="Unassembled WGS sequence"/>
</dbReference>
<dbReference type="GO" id="GO:0006465">
    <property type="term" value="P:signal peptide processing"/>
    <property type="evidence" value="ECO:0007669"/>
    <property type="project" value="InterPro"/>
</dbReference>
<keyword evidence="11" id="KW-0472">Membrane</keyword>